<keyword evidence="7" id="KW-1185">Reference proteome</keyword>
<dbReference type="SUPFAM" id="SSF53335">
    <property type="entry name" value="S-adenosyl-L-methionine-dependent methyltransferases"/>
    <property type="match status" value="1"/>
</dbReference>
<feature type="domain" description="O-methyltransferase dimerisation" evidence="5">
    <location>
        <begin position="28"/>
        <end position="103"/>
    </location>
</feature>
<dbReference type="Proteomes" id="UP000316426">
    <property type="component" value="Chromosome"/>
</dbReference>
<evidence type="ECO:0000313" key="7">
    <source>
        <dbReference type="Proteomes" id="UP000316426"/>
    </source>
</evidence>
<accession>A0A518KBF8</accession>
<dbReference type="Pfam" id="PF08100">
    <property type="entry name" value="Dimerisation"/>
    <property type="match status" value="1"/>
</dbReference>
<dbReference type="GO" id="GO:0043803">
    <property type="term" value="F:hydroxyneurosporene-O-methyltransferase activity"/>
    <property type="evidence" value="ECO:0007669"/>
    <property type="project" value="UniProtKB-EC"/>
</dbReference>
<dbReference type="SUPFAM" id="SSF46785">
    <property type="entry name" value="Winged helix' DNA-binding domain"/>
    <property type="match status" value="1"/>
</dbReference>
<dbReference type="Gene3D" id="3.40.50.150">
    <property type="entry name" value="Vaccinia Virus protein VP39"/>
    <property type="match status" value="1"/>
</dbReference>
<dbReference type="InterPro" id="IPR001077">
    <property type="entry name" value="COMT_C"/>
</dbReference>
<evidence type="ECO:0000256" key="3">
    <source>
        <dbReference type="ARBA" id="ARBA00022691"/>
    </source>
</evidence>
<evidence type="ECO:0000313" key="6">
    <source>
        <dbReference type="EMBL" id="QDV75134.1"/>
    </source>
</evidence>
<keyword evidence="3" id="KW-0949">S-adenosyl-L-methionine</keyword>
<evidence type="ECO:0000259" key="5">
    <source>
        <dbReference type="Pfam" id="PF08100"/>
    </source>
</evidence>
<dbReference type="EMBL" id="CP036349">
    <property type="protein sequence ID" value="QDV75134.1"/>
    <property type="molecule type" value="Genomic_DNA"/>
</dbReference>
<reference evidence="6 7" key="1">
    <citation type="submission" date="2019-02" db="EMBL/GenBank/DDBJ databases">
        <title>Deep-cultivation of Planctomycetes and their phenomic and genomic characterization uncovers novel biology.</title>
        <authorList>
            <person name="Wiegand S."/>
            <person name="Jogler M."/>
            <person name="Boedeker C."/>
            <person name="Pinto D."/>
            <person name="Vollmers J."/>
            <person name="Rivas-Marin E."/>
            <person name="Kohn T."/>
            <person name="Peeters S.H."/>
            <person name="Heuer A."/>
            <person name="Rast P."/>
            <person name="Oberbeckmann S."/>
            <person name="Bunk B."/>
            <person name="Jeske O."/>
            <person name="Meyerdierks A."/>
            <person name="Storesund J.E."/>
            <person name="Kallscheuer N."/>
            <person name="Luecker S."/>
            <person name="Lage O.M."/>
            <person name="Pohl T."/>
            <person name="Merkel B.J."/>
            <person name="Hornburger P."/>
            <person name="Mueller R.-W."/>
            <person name="Bruemmer F."/>
            <person name="Labrenz M."/>
            <person name="Spormann A.M."/>
            <person name="Op den Camp H."/>
            <person name="Overmann J."/>
            <person name="Amann R."/>
            <person name="Jetten M.S.M."/>
            <person name="Mascher T."/>
            <person name="Medema M.H."/>
            <person name="Devos D.P."/>
            <person name="Kaster A.-K."/>
            <person name="Ovreas L."/>
            <person name="Rohde M."/>
            <person name="Galperin M.Y."/>
            <person name="Jogler C."/>
        </authorList>
    </citation>
    <scope>NUCLEOTIDE SEQUENCE [LARGE SCALE GENOMIC DNA]</scope>
    <source>
        <strain evidence="6 7">Spa11</strain>
    </source>
</reference>
<dbReference type="CDD" id="cd02440">
    <property type="entry name" value="AdoMet_MTases"/>
    <property type="match status" value="1"/>
</dbReference>
<evidence type="ECO:0000256" key="2">
    <source>
        <dbReference type="ARBA" id="ARBA00022679"/>
    </source>
</evidence>
<sequence length="364" mass="40262">MSSTTLELDASELIQDIAPEEAARFYSVFGGHIFFQTLRAAAAFDLFTLLSNNGPMTRSQIASALGVEEQPTRVLLLPLTVSGILEKQGDTYTNSRLAEQLLVAGSPHSVLAYIELQHRVMYRGLTRLYESLAENRNAGLDEFEGDEPTLYQRLAHDPSTEEVFQDAMQELSLQSNRCLANGVDFSGVRHVVDVGGGDGTNAIALASRWPDLRVTVFDSPTVCKIAEQNIREKGLSSRISTHSGDCFRSDFPTDADCFLFSHFFTIWSPQKDRFLLQKAFDALPEGGRVVLFNMMQEDDESSSWAAAVGSPYFQAIATGEGMLYTWSEYEEWMGSVGFTGIERLRLPRDHGAISGVKDSAVQRS</sequence>
<dbReference type="InterPro" id="IPR036390">
    <property type="entry name" value="WH_DNA-bd_sf"/>
</dbReference>
<dbReference type="RefSeq" id="WP_145114157.1">
    <property type="nucleotide sequence ID" value="NZ_CP036349.1"/>
</dbReference>
<dbReference type="EC" id="2.1.1.210" evidence="6"/>
<dbReference type="InterPro" id="IPR012967">
    <property type="entry name" value="COMT_dimerisation"/>
</dbReference>
<dbReference type="InterPro" id="IPR016461">
    <property type="entry name" value="COMT-like"/>
</dbReference>
<keyword evidence="1 6" id="KW-0489">Methyltransferase</keyword>
<dbReference type="PANTHER" id="PTHR43712:SF2">
    <property type="entry name" value="O-METHYLTRANSFERASE CICE"/>
    <property type="match status" value="1"/>
</dbReference>
<dbReference type="InterPro" id="IPR029063">
    <property type="entry name" value="SAM-dependent_MTases_sf"/>
</dbReference>
<dbReference type="Gene3D" id="1.10.10.10">
    <property type="entry name" value="Winged helix-like DNA-binding domain superfamily/Winged helix DNA-binding domain"/>
    <property type="match status" value="1"/>
</dbReference>
<organism evidence="6 7">
    <name type="scientific">Botrimarina mediterranea</name>
    <dbReference type="NCBI Taxonomy" id="2528022"/>
    <lineage>
        <taxon>Bacteria</taxon>
        <taxon>Pseudomonadati</taxon>
        <taxon>Planctomycetota</taxon>
        <taxon>Planctomycetia</taxon>
        <taxon>Pirellulales</taxon>
        <taxon>Lacipirellulaceae</taxon>
        <taxon>Botrimarina</taxon>
    </lineage>
</organism>
<dbReference type="GO" id="GO:0046983">
    <property type="term" value="F:protein dimerization activity"/>
    <property type="evidence" value="ECO:0007669"/>
    <property type="project" value="InterPro"/>
</dbReference>
<dbReference type="GO" id="GO:0032259">
    <property type="term" value="P:methylation"/>
    <property type="evidence" value="ECO:0007669"/>
    <property type="project" value="UniProtKB-KW"/>
</dbReference>
<evidence type="ECO:0000256" key="1">
    <source>
        <dbReference type="ARBA" id="ARBA00022603"/>
    </source>
</evidence>
<dbReference type="AlphaFoldDB" id="A0A518KBF8"/>
<keyword evidence="2 6" id="KW-0808">Transferase</keyword>
<dbReference type="PROSITE" id="PS51683">
    <property type="entry name" value="SAM_OMT_II"/>
    <property type="match status" value="1"/>
</dbReference>
<dbReference type="KEGG" id="bmei:Spa11_33440"/>
<dbReference type="InterPro" id="IPR036388">
    <property type="entry name" value="WH-like_DNA-bd_sf"/>
</dbReference>
<feature type="domain" description="O-methyltransferase C-terminal" evidence="4">
    <location>
        <begin position="150"/>
        <end position="338"/>
    </location>
</feature>
<evidence type="ECO:0000259" key="4">
    <source>
        <dbReference type="Pfam" id="PF00891"/>
    </source>
</evidence>
<proteinExistence type="predicted"/>
<protein>
    <submittedName>
        <fullName evidence="6">Demethylspheroidene O-methyltransferase</fullName>
        <ecNumber evidence="6">2.1.1.210</ecNumber>
    </submittedName>
</protein>
<dbReference type="PANTHER" id="PTHR43712">
    <property type="entry name" value="PUTATIVE (AFU_ORTHOLOGUE AFUA_4G14580)-RELATED"/>
    <property type="match status" value="1"/>
</dbReference>
<dbReference type="Pfam" id="PF00891">
    <property type="entry name" value="Methyltransf_2"/>
    <property type="match status" value="1"/>
</dbReference>
<gene>
    <name evidence="6" type="primary">crtF</name>
    <name evidence="6" type="ORF">Spa11_33440</name>
</gene>
<dbReference type="PIRSF" id="PIRSF005739">
    <property type="entry name" value="O-mtase"/>
    <property type="match status" value="1"/>
</dbReference>
<dbReference type="Gene3D" id="1.20.58.1390">
    <property type="match status" value="1"/>
</dbReference>
<name>A0A518KBF8_9BACT</name>
<dbReference type="GO" id="GO:0008171">
    <property type="term" value="F:O-methyltransferase activity"/>
    <property type="evidence" value="ECO:0007669"/>
    <property type="project" value="InterPro"/>
</dbReference>